<name>A0ABV3Z582_9PROT</name>
<gene>
    <name evidence="1" type="ORF">ABFZ84_07320</name>
</gene>
<dbReference type="InterPro" id="IPR012338">
    <property type="entry name" value="Beta-lactam/transpept-like"/>
</dbReference>
<dbReference type="Proteomes" id="UP001560685">
    <property type="component" value="Unassembled WGS sequence"/>
</dbReference>
<evidence type="ECO:0000313" key="2">
    <source>
        <dbReference type="Proteomes" id="UP001560685"/>
    </source>
</evidence>
<accession>A0ABV3Z582</accession>
<evidence type="ECO:0000313" key="1">
    <source>
        <dbReference type="EMBL" id="MEX6633357.1"/>
    </source>
</evidence>
<dbReference type="EMBL" id="JBEHZE010000001">
    <property type="protein sequence ID" value="MEX6633357.1"/>
    <property type="molecule type" value="Genomic_DNA"/>
</dbReference>
<evidence type="ECO:0008006" key="3">
    <source>
        <dbReference type="Google" id="ProtNLM"/>
    </source>
</evidence>
<organism evidence="1 2">
    <name type="scientific">Hyphococcus lacteus</name>
    <dbReference type="NCBI Taxonomy" id="3143536"/>
    <lineage>
        <taxon>Bacteria</taxon>
        <taxon>Pseudomonadati</taxon>
        <taxon>Pseudomonadota</taxon>
        <taxon>Alphaproteobacteria</taxon>
        <taxon>Parvularculales</taxon>
        <taxon>Parvularculaceae</taxon>
        <taxon>Hyphococcus</taxon>
    </lineage>
</organism>
<dbReference type="RefSeq" id="WP_369313312.1">
    <property type="nucleotide sequence ID" value="NZ_JBEHZE010000001.1"/>
</dbReference>
<keyword evidence="2" id="KW-1185">Reference proteome</keyword>
<sequence>MKQNRIIDSMRFNMNPLEKYSWLIAVFVALVLSGMTPASARVVFEDDFQDGNADGWAGNAGRGDLRLTTFAGNVSVRLTRDASIVRRIEVNESSTLDVSVDIAATGLEKNDICKVEVSTDAKNWQLLGVIGDGKDDGTTLHNVRGSIDAEKGIEYLLVGLRVDGNAENDICWFDNINVTSQLDFGLLQHELPHAVYWSSENISGAFSTAVFETQKNAGIPKKNYSGTLNLKGGPVEHFEVYNDAFEYYPENPSIKTLPSLSISFVQNGSAVIPVTRGAIKSDHPDWEWIIEPGNIWLRDDGEVQISLPFALMERNANCVHNGLLTFRINQKGQTSSAIYQIGAETCAYLQFDLWGTTSVDYAVHEVEQFRSINDAYTEELSARLETKPIENLPNAKEYGASDEVAPSSMTLYGYVDGPTHYVGGCETRFGSYPFCDVMDVPSYSWAKSLVGGVGLMRLEKIYPNVKNALVSDYVPACTTDDWAGVRFEDLLDMASGVYNSDVYDEDESSAEMRAFFVAPSHTEKIEIACKGFARQQEPGKRFVYRTADTYILGVAMNAFLRVKTEDIEADFYDDLIVPIWNQLGLSPLVNKTRRTYDHERQPFTGWGLVLHRNDIALISNFLQRGGRIEGEPVLDEEMLSAAFQQNPDDRGLPAVIDEQRYQNGFWAWNAGPSLRCEGDEWIPAMSGYGGLSAAFMPNGSTYYYISDGYAFAWRRAAIASNKQKPFCEGTE</sequence>
<dbReference type="SUPFAM" id="SSF56601">
    <property type="entry name" value="beta-lactamase/transpeptidase-like"/>
    <property type="match status" value="1"/>
</dbReference>
<proteinExistence type="predicted"/>
<dbReference type="Gene3D" id="3.40.710.10">
    <property type="entry name" value="DD-peptidase/beta-lactamase superfamily"/>
    <property type="match status" value="1"/>
</dbReference>
<comment type="caution">
    <text evidence="1">The sequence shown here is derived from an EMBL/GenBank/DDBJ whole genome shotgun (WGS) entry which is preliminary data.</text>
</comment>
<reference evidence="1 2" key="1">
    <citation type="submission" date="2024-05" db="EMBL/GenBank/DDBJ databases">
        <title>Three bacterial strains, DH-69, EH-24, and ECK-19 isolated from coastal sediments.</title>
        <authorList>
            <person name="Ye Y.-Q."/>
            <person name="Du Z.-J."/>
        </authorList>
    </citation>
    <scope>NUCLEOTIDE SEQUENCE [LARGE SCALE GENOMIC DNA]</scope>
    <source>
        <strain evidence="1 2">ECK-19</strain>
    </source>
</reference>
<protein>
    <recommendedName>
        <fullName evidence="3">Beta-lactamase-related domain-containing protein</fullName>
    </recommendedName>
</protein>